<organism evidence="2 3">
    <name type="scientific">Pseudomonas alkylphenolica</name>
    <dbReference type="NCBI Taxonomy" id="237609"/>
    <lineage>
        <taxon>Bacteria</taxon>
        <taxon>Pseudomonadati</taxon>
        <taxon>Pseudomonadota</taxon>
        <taxon>Gammaproteobacteria</taxon>
        <taxon>Pseudomonadales</taxon>
        <taxon>Pseudomonadaceae</taxon>
        <taxon>Pseudomonas</taxon>
    </lineage>
</organism>
<proteinExistence type="predicted"/>
<dbReference type="Gene3D" id="1.25.10.10">
    <property type="entry name" value="Leucine-rich Repeat Variant"/>
    <property type="match status" value="1"/>
</dbReference>
<reference evidence="2 3" key="1">
    <citation type="submission" date="2018-06" db="EMBL/GenBank/DDBJ databases">
        <title>Bacteria isolated from soil of Wuhan.</title>
        <authorList>
            <person name="Wei X."/>
            <person name="Chunhua H."/>
        </authorList>
    </citation>
    <scope>NUCLEOTIDE SEQUENCE [LARGE SCALE GENOMIC DNA]</scope>
    <source>
        <strain evidence="3">xwS2</strain>
    </source>
</reference>
<dbReference type="Proteomes" id="UP000288983">
    <property type="component" value="Unassembled WGS sequence"/>
</dbReference>
<protein>
    <submittedName>
        <fullName evidence="2">Uncharacterized protein</fullName>
    </submittedName>
</protein>
<evidence type="ECO:0000313" key="2">
    <source>
        <dbReference type="EMBL" id="RWU21364.1"/>
    </source>
</evidence>
<evidence type="ECO:0000256" key="1">
    <source>
        <dbReference type="SAM" id="MobiDB-lite"/>
    </source>
</evidence>
<gene>
    <name evidence="2" type="ORF">DM813_19475</name>
</gene>
<evidence type="ECO:0000313" key="3">
    <source>
        <dbReference type="Proteomes" id="UP000288983"/>
    </source>
</evidence>
<dbReference type="AlphaFoldDB" id="A0A443ZQJ4"/>
<name>A0A443ZQJ4_9PSED</name>
<sequence>MHRDFRRASSPDTPSSELRQLATHVSEIVRGAVASNNAMPEDVAEILMLDSSNHVRACLAQRKVYAKITTPCQQSRSGSWH</sequence>
<dbReference type="EMBL" id="QJRG01000047">
    <property type="protein sequence ID" value="RWU21364.1"/>
    <property type="molecule type" value="Genomic_DNA"/>
</dbReference>
<accession>A0A443ZQJ4</accession>
<comment type="caution">
    <text evidence="2">The sequence shown here is derived from an EMBL/GenBank/DDBJ whole genome shotgun (WGS) entry which is preliminary data.</text>
</comment>
<dbReference type="InterPro" id="IPR011989">
    <property type="entry name" value="ARM-like"/>
</dbReference>
<feature type="region of interest" description="Disordered" evidence="1">
    <location>
        <begin position="1"/>
        <end position="20"/>
    </location>
</feature>